<protein>
    <submittedName>
        <fullName evidence="3">T9SS type A sorting domain-containing protein</fullName>
    </submittedName>
</protein>
<feature type="domain" description="Secretion system C-terminal sorting" evidence="2">
    <location>
        <begin position="295"/>
        <end position="369"/>
    </location>
</feature>
<reference evidence="3 4" key="1">
    <citation type="submission" date="2020-02" db="EMBL/GenBank/DDBJ databases">
        <title>Draft genome sequence of two Spirosoma agri KCTC 52727 and Spirosoma terrae KCTC 52035.</title>
        <authorList>
            <person name="Rojas J."/>
            <person name="Ambika Manirajan B."/>
            <person name="Suarez C."/>
            <person name="Ratering S."/>
            <person name="Schnell S."/>
        </authorList>
    </citation>
    <scope>NUCLEOTIDE SEQUENCE [LARGE SCALE GENOMIC DNA]</scope>
    <source>
        <strain evidence="3 4">KCTC 52035</strain>
    </source>
</reference>
<sequence>MKTFTLIALVLWSACASYATHLLSGHIQVKPEASRPLTYEIRLIVYLDEIRGAAASNAMTSVTLCLGDGQTREVFRESRRLLNGNSISYNSFRINHTYSGPGTYTISTSLINRSPVLNSSNAEVPLSLSTTFLVNSALNQTPDLSILLPSTGFTIANKQRVVFALQANDPDSDSLVYLLAKPQTAQANNLCSIRQIPGYQYPNDFSRQGTFKLNSRTGELIWDTPTQQGPFSVAITVSEYRNGILLSQTSEEITLIVIDKPVTPDSLPPYEPATEGGLVTDLPDYRDESISFTTFPNPVDDRLQVVIQTTKPSLVVTQLLAINGRELYQLATGKTAQKHEQTISMSSLAPGVYLLKATIDGQSTVRKIVKR</sequence>
<feature type="chain" id="PRO_5026951950" evidence="1">
    <location>
        <begin position="20"/>
        <end position="371"/>
    </location>
</feature>
<dbReference type="AlphaFoldDB" id="A0A6L9LAI7"/>
<gene>
    <name evidence="3" type="ORF">GK108_03165</name>
</gene>
<dbReference type="RefSeq" id="WP_163942593.1">
    <property type="nucleotide sequence ID" value="NZ_JAAFZH010000001.1"/>
</dbReference>
<dbReference type="PROSITE" id="PS51257">
    <property type="entry name" value="PROKAR_LIPOPROTEIN"/>
    <property type="match status" value="1"/>
</dbReference>
<organism evidence="3 4">
    <name type="scientific">Spirosoma terrae</name>
    <dbReference type="NCBI Taxonomy" id="1968276"/>
    <lineage>
        <taxon>Bacteria</taxon>
        <taxon>Pseudomonadati</taxon>
        <taxon>Bacteroidota</taxon>
        <taxon>Cytophagia</taxon>
        <taxon>Cytophagales</taxon>
        <taxon>Cytophagaceae</taxon>
        <taxon>Spirosoma</taxon>
    </lineage>
</organism>
<feature type="signal peptide" evidence="1">
    <location>
        <begin position="1"/>
        <end position="19"/>
    </location>
</feature>
<accession>A0A6L9LAI7</accession>
<keyword evidence="1" id="KW-0732">Signal</keyword>
<dbReference type="InterPro" id="IPR026444">
    <property type="entry name" value="Secre_tail"/>
</dbReference>
<keyword evidence="4" id="KW-1185">Reference proteome</keyword>
<proteinExistence type="predicted"/>
<dbReference type="NCBIfam" id="TIGR04183">
    <property type="entry name" value="Por_Secre_tail"/>
    <property type="match status" value="1"/>
</dbReference>
<evidence type="ECO:0000313" key="4">
    <source>
        <dbReference type="Proteomes" id="UP000474175"/>
    </source>
</evidence>
<dbReference type="EMBL" id="JAAFZH010000001">
    <property type="protein sequence ID" value="NDU93859.1"/>
    <property type="molecule type" value="Genomic_DNA"/>
</dbReference>
<dbReference type="Pfam" id="PF18962">
    <property type="entry name" value="Por_Secre_tail"/>
    <property type="match status" value="1"/>
</dbReference>
<comment type="caution">
    <text evidence="3">The sequence shown here is derived from an EMBL/GenBank/DDBJ whole genome shotgun (WGS) entry which is preliminary data.</text>
</comment>
<name>A0A6L9LAI7_9BACT</name>
<dbReference type="Proteomes" id="UP000474175">
    <property type="component" value="Unassembled WGS sequence"/>
</dbReference>
<evidence type="ECO:0000256" key="1">
    <source>
        <dbReference type="SAM" id="SignalP"/>
    </source>
</evidence>
<evidence type="ECO:0000259" key="2">
    <source>
        <dbReference type="Pfam" id="PF18962"/>
    </source>
</evidence>
<evidence type="ECO:0000313" key="3">
    <source>
        <dbReference type="EMBL" id="NDU93859.1"/>
    </source>
</evidence>